<dbReference type="CDD" id="cd16922">
    <property type="entry name" value="HATPase_EvgS-ArcB-TorS-like"/>
    <property type="match status" value="1"/>
</dbReference>
<dbReference type="AlphaFoldDB" id="A0A5S9IQL5"/>
<keyword evidence="7 16" id="KW-0418">Kinase</keyword>
<keyword evidence="5" id="KW-0808">Transferase</keyword>
<dbReference type="GO" id="GO:0016020">
    <property type="term" value="C:membrane"/>
    <property type="evidence" value="ECO:0007669"/>
    <property type="project" value="UniProtKB-SubCell"/>
</dbReference>
<evidence type="ECO:0000256" key="4">
    <source>
        <dbReference type="ARBA" id="ARBA00022553"/>
    </source>
</evidence>
<dbReference type="FunFam" id="1.10.287.130:FF:000038">
    <property type="entry name" value="Sensory transduction histidine kinase"/>
    <property type="match status" value="1"/>
</dbReference>
<evidence type="ECO:0000256" key="12">
    <source>
        <dbReference type="PROSITE-ProRule" id="PRU00169"/>
    </source>
</evidence>
<reference evidence="16 17" key="1">
    <citation type="submission" date="2019-08" db="EMBL/GenBank/DDBJ databases">
        <title>Complete genome sequence of Candidatus Uab amorphum.</title>
        <authorList>
            <person name="Shiratori T."/>
            <person name="Suzuki S."/>
            <person name="Kakizawa Y."/>
            <person name="Ishida K."/>
        </authorList>
    </citation>
    <scope>NUCLEOTIDE SEQUENCE [LARGE SCALE GENOMIC DNA]</scope>
    <source>
        <strain evidence="16 17">SRT547</strain>
    </source>
</reference>
<dbReference type="SUPFAM" id="SSF52172">
    <property type="entry name" value="CheY-like"/>
    <property type="match status" value="2"/>
</dbReference>
<keyword evidence="8" id="KW-0067">ATP-binding</keyword>
<dbReference type="GO" id="GO:0005524">
    <property type="term" value="F:ATP binding"/>
    <property type="evidence" value="ECO:0007669"/>
    <property type="project" value="UniProtKB-KW"/>
</dbReference>
<keyword evidence="6" id="KW-0547">Nucleotide-binding</keyword>
<dbReference type="SMART" id="SM00387">
    <property type="entry name" value="HATPase_c"/>
    <property type="match status" value="1"/>
</dbReference>
<evidence type="ECO:0000256" key="3">
    <source>
        <dbReference type="ARBA" id="ARBA00012438"/>
    </source>
</evidence>
<dbReference type="GO" id="GO:0000155">
    <property type="term" value="F:phosphorelay sensor kinase activity"/>
    <property type="evidence" value="ECO:0007669"/>
    <property type="project" value="InterPro"/>
</dbReference>
<gene>
    <name evidence="16" type="ORF">UABAM_04224</name>
</gene>
<dbReference type="EMBL" id="AP019860">
    <property type="protein sequence ID" value="BBM85846.1"/>
    <property type="molecule type" value="Genomic_DNA"/>
</dbReference>
<dbReference type="RefSeq" id="WP_173013464.1">
    <property type="nucleotide sequence ID" value="NZ_AP019860.1"/>
</dbReference>
<keyword evidence="11" id="KW-0131">Cell cycle</keyword>
<evidence type="ECO:0000256" key="1">
    <source>
        <dbReference type="ARBA" id="ARBA00000085"/>
    </source>
</evidence>
<name>A0A5S9IQL5_UABAM</name>
<dbReference type="SMART" id="SM00448">
    <property type="entry name" value="REC"/>
    <property type="match status" value="2"/>
</dbReference>
<comment type="subcellular location">
    <subcellularLocation>
        <location evidence="2">Membrane</location>
    </subcellularLocation>
</comment>
<dbReference type="InterPro" id="IPR004358">
    <property type="entry name" value="Sig_transdc_His_kin-like_C"/>
</dbReference>
<keyword evidence="13" id="KW-0175">Coiled coil</keyword>
<evidence type="ECO:0000256" key="8">
    <source>
        <dbReference type="ARBA" id="ARBA00022840"/>
    </source>
</evidence>
<feature type="modified residue" description="4-aspartylphosphate" evidence="12">
    <location>
        <position position="55"/>
    </location>
</feature>
<evidence type="ECO:0000256" key="11">
    <source>
        <dbReference type="ARBA" id="ARBA00023306"/>
    </source>
</evidence>
<keyword evidence="10" id="KW-0472">Membrane</keyword>
<dbReference type="KEGG" id="uam:UABAM_04224"/>
<accession>A0A5S9IQL5</accession>
<feature type="modified residue" description="4-aspartylphosphate" evidence="12">
    <location>
        <position position="456"/>
    </location>
</feature>
<dbReference type="FunFam" id="3.30.565.10:FF:000010">
    <property type="entry name" value="Sensor histidine kinase RcsC"/>
    <property type="match status" value="1"/>
</dbReference>
<dbReference type="PROSITE" id="PS50109">
    <property type="entry name" value="HIS_KIN"/>
    <property type="match status" value="1"/>
</dbReference>
<proteinExistence type="predicted"/>
<dbReference type="InterPro" id="IPR005467">
    <property type="entry name" value="His_kinase_dom"/>
</dbReference>
<evidence type="ECO:0000259" key="15">
    <source>
        <dbReference type="PROSITE" id="PS50110"/>
    </source>
</evidence>
<feature type="coiled-coil region" evidence="13">
    <location>
        <begin position="121"/>
        <end position="158"/>
    </location>
</feature>
<comment type="catalytic activity">
    <reaction evidence="1">
        <text>ATP + protein L-histidine = ADP + protein N-phospho-L-histidine.</text>
        <dbReference type="EC" id="2.7.13.3"/>
    </reaction>
</comment>
<feature type="domain" description="Response regulatory" evidence="15">
    <location>
        <begin position="407"/>
        <end position="522"/>
    </location>
</feature>
<evidence type="ECO:0000256" key="2">
    <source>
        <dbReference type="ARBA" id="ARBA00004370"/>
    </source>
</evidence>
<sequence>MKKKFDILIVDDKPENLKLLSKILSQKNYLVRPVLNPKQALEIIQRSRPDLILLDINMPEMDGYEVCQYIKSQELTKDIPVIFISALHDREDKIKAFSVGGIDYIPKPFYEEEILARIEVHLNLYEVRKDLELQNQELQKKTKELDESKKQAEQANRTKSQFLVNMSHEIRTPLNAILGFTEILDSIINDSQQKEYLMSIKNSGKSLLSLINDILDLSKVEAGKIEFEYRSSDVASIFKEMQTIFGHKIREKNLLFSISISENLPQILEVDERRLRQVLINLIGNAIKFTATGYIKLLVDYHVTQSQTGDLIFQVQDSGIGIAADQIDSIFNVFEQQKGQNYDKYGGTGLGLAITKRLVENMNGSIAVESTLGEGACFCVTLKDVIVGSELPTNTRQIHQLLFDKATILVVDDIDDNRKLIKAFLKSYDFNIVEARDGEQGFAMAKQHHPDIILMDKRMPILDGEQSTKMIKEELSTQNIPIIALTASAMKNEEEKFKALCDDFLTKPISKKSLVQMLAKFLSHDLRELDNEQEKKQKNSWEEQSPTSAISQTLRDALNIQQQQWQKLRDSLDIDEIQNFGQHIKQLGVDHQNTLLLSWGKTLEEQAKLFDIEKLMTTLNEFPQLITTLGTSLD</sequence>
<dbReference type="Gene3D" id="3.40.50.2300">
    <property type="match status" value="2"/>
</dbReference>
<dbReference type="Proteomes" id="UP000326354">
    <property type="component" value="Chromosome"/>
</dbReference>
<protein>
    <recommendedName>
        <fullName evidence="3">histidine kinase</fullName>
        <ecNumber evidence="3">2.7.13.3</ecNumber>
    </recommendedName>
</protein>
<evidence type="ECO:0000256" key="6">
    <source>
        <dbReference type="ARBA" id="ARBA00022741"/>
    </source>
</evidence>
<dbReference type="EC" id="2.7.13.3" evidence="3"/>
<evidence type="ECO:0000256" key="13">
    <source>
        <dbReference type="SAM" id="Coils"/>
    </source>
</evidence>
<dbReference type="PANTHER" id="PTHR45339">
    <property type="entry name" value="HYBRID SIGNAL TRANSDUCTION HISTIDINE KINASE J"/>
    <property type="match status" value="1"/>
</dbReference>
<evidence type="ECO:0000256" key="7">
    <source>
        <dbReference type="ARBA" id="ARBA00022777"/>
    </source>
</evidence>
<dbReference type="CDD" id="cd19920">
    <property type="entry name" value="REC_PA4781-like"/>
    <property type="match status" value="1"/>
</dbReference>
<dbReference type="SUPFAM" id="SSF47384">
    <property type="entry name" value="Homodimeric domain of signal transducing histidine kinase"/>
    <property type="match status" value="1"/>
</dbReference>
<dbReference type="SMART" id="SM00388">
    <property type="entry name" value="HisKA"/>
    <property type="match status" value="1"/>
</dbReference>
<evidence type="ECO:0000313" key="16">
    <source>
        <dbReference type="EMBL" id="BBM85846.1"/>
    </source>
</evidence>
<dbReference type="Pfam" id="PF00512">
    <property type="entry name" value="HisKA"/>
    <property type="match status" value="1"/>
</dbReference>
<dbReference type="Gene3D" id="3.30.565.10">
    <property type="entry name" value="Histidine kinase-like ATPase, C-terminal domain"/>
    <property type="match status" value="1"/>
</dbReference>
<evidence type="ECO:0000313" key="17">
    <source>
        <dbReference type="Proteomes" id="UP000326354"/>
    </source>
</evidence>
<dbReference type="PRINTS" id="PR00344">
    <property type="entry name" value="BCTRLSENSOR"/>
</dbReference>
<evidence type="ECO:0000256" key="10">
    <source>
        <dbReference type="ARBA" id="ARBA00023136"/>
    </source>
</evidence>
<keyword evidence="4 12" id="KW-0597">Phosphoprotein</keyword>
<evidence type="ECO:0000256" key="5">
    <source>
        <dbReference type="ARBA" id="ARBA00022679"/>
    </source>
</evidence>
<dbReference type="InterPro" id="IPR036097">
    <property type="entry name" value="HisK_dim/P_sf"/>
</dbReference>
<keyword evidence="17" id="KW-1185">Reference proteome</keyword>
<dbReference type="PANTHER" id="PTHR45339:SF1">
    <property type="entry name" value="HYBRID SIGNAL TRANSDUCTION HISTIDINE KINASE J"/>
    <property type="match status" value="1"/>
</dbReference>
<dbReference type="PROSITE" id="PS50110">
    <property type="entry name" value="RESPONSE_REGULATORY"/>
    <property type="match status" value="2"/>
</dbReference>
<evidence type="ECO:0000256" key="9">
    <source>
        <dbReference type="ARBA" id="ARBA00023012"/>
    </source>
</evidence>
<organism evidence="16 17">
    <name type="scientific">Uabimicrobium amorphum</name>
    <dbReference type="NCBI Taxonomy" id="2596890"/>
    <lineage>
        <taxon>Bacteria</taxon>
        <taxon>Pseudomonadati</taxon>
        <taxon>Planctomycetota</taxon>
        <taxon>Candidatus Uabimicrobiia</taxon>
        <taxon>Candidatus Uabimicrobiales</taxon>
        <taxon>Candidatus Uabimicrobiaceae</taxon>
        <taxon>Candidatus Uabimicrobium</taxon>
    </lineage>
</organism>
<dbReference type="Pfam" id="PF00072">
    <property type="entry name" value="Response_reg"/>
    <property type="match status" value="2"/>
</dbReference>
<dbReference type="CDD" id="cd00082">
    <property type="entry name" value="HisKA"/>
    <property type="match status" value="1"/>
</dbReference>
<dbReference type="InterPro" id="IPR001789">
    <property type="entry name" value="Sig_transdc_resp-reg_receiver"/>
</dbReference>
<dbReference type="Pfam" id="PF02518">
    <property type="entry name" value="HATPase_c"/>
    <property type="match status" value="1"/>
</dbReference>
<dbReference type="InterPro" id="IPR011006">
    <property type="entry name" value="CheY-like_superfamily"/>
</dbReference>
<feature type="domain" description="Histidine kinase" evidence="14">
    <location>
        <begin position="165"/>
        <end position="386"/>
    </location>
</feature>
<dbReference type="SUPFAM" id="SSF55874">
    <property type="entry name" value="ATPase domain of HSP90 chaperone/DNA topoisomerase II/histidine kinase"/>
    <property type="match status" value="1"/>
</dbReference>
<evidence type="ECO:0000259" key="14">
    <source>
        <dbReference type="PROSITE" id="PS50109"/>
    </source>
</evidence>
<dbReference type="Gene3D" id="1.10.287.130">
    <property type="match status" value="1"/>
</dbReference>
<dbReference type="InterPro" id="IPR003661">
    <property type="entry name" value="HisK_dim/P_dom"/>
</dbReference>
<dbReference type="InterPro" id="IPR036890">
    <property type="entry name" value="HATPase_C_sf"/>
</dbReference>
<feature type="domain" description="Response regulatory" evidence="15">
    <location>
        <begin position="6"/>
        <end position="122"/>
    </location>
</feature>
<dbReference type="InterPro" id="IPR003594">
    <property type="entry name" value="HATPase_dom"/>
</dbReference>
<keyword evidence="9" id="KW-0902">Two-component regulatory system</keyword>